<keyword evidence="3" id="KW-0540">Nuclease</keyword>
<dbReference type="OrthoDB" id="5850908at2759"/>
<evidence type="ECO:0000256" key="6">
    <source>
        <dbReference type="ARBA" id="ARBA00022918"/>
    </source>
</evidence>
<dbReference type="PANTHER" id="PTHR37984">
    <property type="entry name" value="PROTEIN CBG26694"/>
    <property type="match status" value="1"/>
</dbReference>
<evidence type="ECO:0000256" key="1">
    <source>
        <dbReference type="ARBA" id="ARBA00022679"/>
    </source>
</evidence>
<evidence type="ECO:0000259" key="7">
    <source>
        <dbReference type="Pfam" id="PF17917"/>
    </source>
</evidence>
<proteinExistence type="predicted"/>
<name>A0A7I5EEM7_HAECO</name>
<dbReference type="InterPro" id="IPR041373">
    <property type="entry name" value="RT_RNaseH"/>
</dbReference>
<dbReference type="PANTHER" id="PTHR37984:SF5">
    <property type="entry name" value="PROTEIN NYNRIN-LIKE"/>
    <property type="match status" value="1"/>
</dbReference>
<dbReference type="AlphaFoldDB" id="A0A7I5EEM7"/>
<keyword evidence="1" id="KW-0808">Transferase</keyword>
<keyword evidence="5" id="KW-0378">Hydrolase</keyword>
<evidence type="ECO:0000256" key="4">
    <source>
        <dbReference type="ARBA" id="ARBA00022759"/>
    </source>
</evidence>
<keyword evidence="4" id="KW-0255">Endonuclease</keyword>
<dbReference type="InterPro" id="IPR043502">
    <property type="entry name" value="DNA/RNA_pol_sf"/>
</dbReference>
<protein>
    <submittedName>
        <fullName evidence="9">RT_RNaseH domain-containing protein</fullName>
    </submittedName>
</protein>
<dbReference type="GO" id="GO:0003964">
    <property type="term" value="F:RNA-directed DNA polymerase activity"/>
    <property type="evidence" value="ECO:0007669"/>
    <property type="project" value="UniProtKB-KW"/>
</dbReference>
<dbReference type="InterPro" id="IPR050951">
    <property type="entry name" value="Retrovirus_Pol_polyprotein"/>
</dbReference>
<evidence type="ECO:0000256" key="3">
    <source>
        <dbReference type="ARBA" id="ARBA00022722"/>
    </source>
</evidence>
<keyword evidence="6" id="KW-0695">RNA-directed DNA polymerase</keyword>
<dbReference type="GO" id="GO:0004519">
    <property type="term" value="F:endonuclease activity"/>
    <property type="evidence" value="ECO:0007669"/>
    <property type="project" value="UniProtKB-KW"/>
</dbReference>
<sequence length="145" mass="16610">MSHRLPAGTEKAIHHASRSLTAAEKNYGQVEKEALAITFALRKFHRYIYGRHFKLLTDHKPLLAIFGSKKGVPVYTANQLQRWALIVKNYDFTIEYRSTTNFGQADALSRLIAEQSTTEEDVVVAEIPPPYSSMHCRCYLLMPRR</sequence>
<dbReference type="CDD" id="cd09274">
    <property type="entry name" value="RNase_HI_RT_Ty3"/>
    <property type="match status" value="1"/>
</dbReference>
<evidence type="ECO:0000256" key="2">
    <source>
        <dbReference type="ARBA" id="ARBA00022695"/>
    </source>
</evidence>
<dbReference type="Pfam" id="PF17917">
    <property type="entry name" value="RT_RNaseH"/>
    <property type="match status" value="1"/>
</dbReference>
<keyword evidence="2" id="KW-0548">Nucleotidyltransferase</keyword>
<keyword evidence="8" id="KW-1185">Reference proteome</keyword>
<dbReference type="WBParaSite" id="HCON_00183040-00001">
    <property type="protein sequence ID" value="HCON_00183040-00001"/>
    <property type="gene ID" value="HCON_00183040"/>
</dbReference>
<reference evidence="9" key="1">
    <citation type="submission" date="2020-12" db="UniProtKB">
        <authorList>
            <consortium name="WormBaseParasite"/>
        </authorList>
    </citation>
    <scope>IDENTIFICATION</scope>
    <source>
        <strain evidence="9">MHco3</strain>
    </source>
</reference>
<evidence type="ECO:0000256" key="5">
    <source>
        <dbReference type="ARBA" id="ARBA00022801"/>
    </source>
</evidence>
<organism evidence="8 9">
    <name type="scientific">Haemonchus contortus</name>
    <name type="common">Barber pole worm</name>
    <dbReference type="NCBI Taxonomy" id="6289"/>
    <lineage>
        <taxon>Eukaryota</taxon>
        <taxon>Metazoa</taxon>
        <taxon>Ecdysozoa</taxon>
        <taxon>Nematoda</taxon>
        <taxon>Chromadorea</taxon>
        <taxon>Rhabditida</taxon>
        <taxon>Rhabditina</taxon>
        <taxon>Rhabditomorpha</taxon>
        <taxon>Strongyloidea</taxon>
        <taxon>Trichostrongylidae</taxon>
        <taxon>Haemonchus</taxon>
    </lineage>
</organism>
<feature type="domain" description="Reverse transcriptase RNase H-like" evidence="7">
    <location>
        <begin position="5"/>
        <end position="90"/>
    </location>
</feature>
<evidence type="ECO:0000313" key="8">
    <source>
        <dbReference type="Proteomes" id="UP000025227"/>
    </source>
</evidence>
<evidence type="ECO:0000313" key="9">
    <source>
        <dbReference type="WBParaSite" id="HCON_00183040-00001"/>
    </source>
</evidence>
<accession>A0A7I5EEM7</accession>
<dbReference type="GO" id="GO:0016787">
    <property type="term" value="F:hydrolase activity"/>
    <property type="evidence" value="ECO:0007669"/>
    <property type="project" value="UniProtKB-KW"/>
</dbReference>
<dbReference type="SUPFAM" id="SSF56672">
    <property type="entry name" value="DNA/RNA polymerases"/>
    <property type="match status" value="1"/>
</dbReference>
<dbReference type="OMA" id="GHEINIH"/>
<dbReference type="Proteomes" id="UP000025227">
    <property type="component" value="Unplaced"/>
</dbReference>